<evidence type="ECO:0000256" key="1">
    <source>
        <dbReference type="ARBA" id="ARBA00022801"/>
    </source>
</evidence>
<dbReference type="Pfam" id="PF00144">
    <property type="entry name" value="Beta-lactamase"/>
    <property type="match status" value="1"/>
</dbReference>
<dbReference type="InterPro" id="IPR001466">
    <property type="entry name" value="Beta-lactam-related"/>
</dbReference>
<dbReference type="Proteomes" id="UP000182126">
    <property type="component" value="Chromosome I"/>
</dbReference>
<feature type="domain" description="Beta-lactamase-related" evidence="2">
    <location>
        <begin position="27"/>
        <end position="316"/>
    </location>
</feature>
<gene>
    <name evidence="3" type="ORF">SAMN04489809_1830</name>
</gene>
<sequence>MVNGAPGSAWASVRAVAGGAEELQLLGSPAHDDPAPLTAAHLFDLASLTKVFTAIAALRLVDAGVIDLDEPVERVLTVGSGTGAERITLRHLLTHTSGLPAEGREWREGVRGDELRARVQRRALGAEPGARHLYSDVGYIAAGDCLERVSGRPLAALWAEVATGIGAASLTMAPERERAVATETQPHRGNVRGEVHDELAHALGRPAGHAGLFGTVADVAALARLLRDEGEGPHGRVLSRESFRGMTTPSIQADAGYGQAIGLRVRDAAWMGDLDAVGHTGFTGTCFAVVPETGAYGVLLLNRVHPTREDADVAAIRRAFLAPLTP</sequence>
<dbReference type="GO" id="GO:0016787">
    <property type="term" value="F:hydrolase activity"/>
    <property type="evidence" value="ECO:0007669"/>
    <property type="project" value="UniProtKB-KW"/>
</dbReference>
<dbReference type="PANTHER" id="PTHR43283">
    <property type="entry name" value="BETA-LACTAMASE-RELATED"/>
    <property type="match status" value="1"/>
</dbReference>
<dbReference type="EMBL" id="LT629770">
    <property type="protein sequence ID" value="SDS42706.1"/>
    <property type="molecule type" value="Genomic_DNA"/>
</dbReference>
<dbReference type="eggNOG" id="COG1680">
    <property type="taxonomic scope" value="Bacteria"/>
</dbReference>
<dbReference type="InterPro" id="IPR050789">
    <property type="entry name" value="Diverse_Enzym_Activities"/>
</dbReference>
<dbReference type="RefSeq" id="WP_060921580.1">
    <property type="nucleotide sequence ID" value="NZ_JALXUB010000048.1"/>
</dbReference>
<name>A0A1H1S4N9_9MICO</name>
<organism evidence="3 4">
    <name type="scientific">Microbacterium paraoxydans</name>
    <dbReference type="NCBI Taxonomy" id="199592"/>
    <lineage>
        <taxon>Bacteria</taxon>
        <taxon>Bacillati</taxon>
        <taxon>Actinomycetota</taxon>
        <taxon>Actinomycetes</taxon>
        <taxon>Micrococcales</taxon>
        <taxon>Microbacteriaceae</taxon>
        <taxon>Microbacterium</taxon>
    </lineage>
</organism>
<dbReference type="AlphaFoldDB" id="A0A1H1S4N9"/>
<proteinExistence type="predicted"/>
<accession>A0A1H1S4N9</accession>
<dbReference type="Gene3D" id="3.40.710.10">
    <property type="entry name" value="DD-peptidase/beta-lactamase superfamily"/>
    <property type="match status" value="1"/>
</dbReference>
<evidence type="ECO:0000313" key="4">
    <source>
        <dbReference type="Proteomes" id="UP000182126"/>
    </source>
</evidence>
<dbReference type="GeneID" id="36298956"/>
<evidence type="ECO:0000259" key="2">
    <source>
        <dbReference type="Pfam" id="PF00144"/>
    </source>
</evidence>
<dbReference type="PANTHER" id="PTHR43283:SF11">
    <property type="entry name" value="BETA-LACTAMASE-RELATED DOMAIN-CONTAINING PROTEIN"/>
    <property type="match status" value="1"/>
</dbReference>
<keyword evidence="1" id="KW-0378">Hydrolase</keyword>
<dbReference type="InterPro" id="IPR012338">
    <property type="entry name" value="Beta-lactam/transpept-like"/>
</dbReference>
<reference evidence="3 4" key="1">
    <citation type="submission" date="2016-10" db="EMBL/GenBank/DDBJ databases">
        <authorList>
            <person name="de Groot N.N."/>
        </authorList>
    </citation>
    <scope>NUCLEOTIDE SEQUENCE [LARGE SCALE GENOMIC DNA]</scope>
    <source>
        <strain evidence="3 4">DSM 15019</strain>
    </source>
</reference>
<evidence type="ECO:0000313" key="3">
    <source>
        <dbReference type="EMBL" id="SDS42706.1"/>
    </source>
</evidence>
<protein>
    <submittedName>
        <fullName evidence="3">CubicO group peptidase, beta-lactamase class C family</fullName>
    </submittedName>
</protein>
<dbReference type="SUPFAM" id="SSF56601">
    <property type="entry name" value="beta-lactamase/transpeptidase-like"/>
    <property type="match status" value="1"/>
</dbReference>